<dbReference type="EMBL" id="CADDTS010000040">
    <property type="protein sequence ID" value="CAB1218930.1"/>
    <property type="molecule type" value="Genomic_DNA"/>
</dbReference>
<protein>
    <recommendedName>
        <fullName evidence="3">Lipoprotein</fullName>
    </recommendedName>
</protein>
<evidence type="ECO:0000313" key="2">
    <source>
        <dbReference type="Proteomes" id="UP000489961"/>
    </source>
</evidence>
<dbReference type="RefSeq" id="WP_174560158.1">
    <property type="nucleotide sequence ID" value="NZ_CADDTS010000040.1"/>
</dbReference>
<proteinExistence type="predicted"/>
<accession>A0A811GBQ4</accession>
<dbReference type="AlphaFoldDB" id="A0A811GBQ4"/>
<dbReference type="Proteomes" id="UP000489961">
    <property type="component" value="Unassembled WGS sequence"/>
</dbReference>
<organism evidence="1 2">
    <name type="scientific">Acinetobacter bouvetii</name>
    <dbReference type="NCBI Taxonomy" id="202951"/>
    <lineage>
        <taxon>Bacteria</taxon>
        <taxon>Pseudomonadati</taxon>
        <taxon>Pseudomonadota</taxon>
        <taxon>Gammaproteobacteria</taxon>
        <taxon>Moraxellales</taxon>
        <taxon>Moraxellaceae</taxon>
        <taxon>Acinetobacter</taxon>
    </lineage>
</organism>
<comment type="caution">
    <text evidence="1">The sequence shown here is derived from an EMBL/GenBank/DDBJ whole genome shotgun (WGS) entry which is preliminary data.</text>
</comment>
<evidence type="ECO:0000313" key="1">
    <source>
        <dbReference type="EMBL" id="CAB1218930.1"/>
    </source>
</evidence>
<gene>
    <name evidence="1" type="ORF">SFB21_2325</name>
</gene>
<reference evidence="1 2" key="1">
    <citation type="submission" date="2020-02" db="EMBL/GenBank/DDBJ databases">
        <authorList>
            <person name="Chaudhuri R."/>
        </authorList>
    </citation>
    <scope>NUCLEOTIDE SEQUENCE [LARGE SCALE GENOMIC DNA]</scope>
    <source>
        <strain evidence="1">SFB21</strain>
    </source>
</reference>
<dbReference type="PROSITE" id="PS51257">
    <property type="entry name" value="PROKAR_LIPOPROTEIN"/>
    <property type="match status" value="1"/>
</dbReference>
<sequence length="199" mass="22376">MLLKADYHQCIFVVLIAGLTGCQQPVEDSVAKQMDTTTSAAAATQGKKLTDVAGQATIPVQQTESKIKKTIPKIAEPYIGRYQTTISCDDPFVNCKGGSSDFVVNLLEDGTAHRTMIHSGQITYTSNMYYHQDRWSYDPVYHQVILHRSSGVDFFYDVDKQSNLVMNLDKTAYATEINKQYFAEGNPFPKQAYRLKKEK</sequence>
<name>A0A811GBQ4_9GAMM</name>
<evidence type="ECO:0008006" key="3">
    <source>
        <dbReference type="Google" id="ProtNLM"/>
    </source>
</evidence>